<keyword evidence="3 8" id="KW-0547">Nucleotide-binding</keyword>
<evidence type="ECO:0000256" key="6">
    <source>
        <dbReference type="ARBA" id="ARBA00047615"/>
    </source>
</evidence>
<evidence type="ECO:0000256" key="7">
    <source>
        <dbReference type="ARBA" id="ARBA00048478"/>
    </source>
</evidence>
<dbReference type="InterPro" id="IPR003136">
    <property type="entry name" value="Cytidylate_kin"/>
</dbReference>
<evidence type="ECO:0000259" key="9">
    <source>
        <dbReference type="Pfam" id="PF02224"/>
    </source>
</evidence>
<dbReference type="InterPro" id="IPR027417">
    <property type="entry name" value="P-loop_NTPase"/>
</dbReference>
<dbReference type="Gene3D" id="3.40.50.300">
    <property type="entry name" value="P-loop containing nucleotide triphosphate hydrolases"/>
    <property type="match status" value="1"/>
</dbReference>
<dbReference type="AlphaFoldDB" id="A0A7X2D330"/>
<evidence type="ECO:0000256" key="1">
    <source>
        <dbReference type="ARBA" id="ARBA00009427"/>
    </source>
</evidence>
<name>A0A7X2D330_9PROT</name>
<evidence type="ECO:0000256" key="2">
    <source>
        <dbReference type="ARBA" id="ARBA00022679"/>
    </source>
</evidence>
<dbReference type="InterPro" id="IPR011994">
    <property type="entry name" value="Cytidylate_kinase_dom"/>
</dbReference>
<keyword evidence="5 8" id="KW-0067">ATP-binding</keyword>
<comment type="caution">
    <text evidence="10">The sequence shown here is derived from an EMBL/GenBank/DDBJ whole genome shotgun (WGS) entry which is preliminary data.</text>
</comment>
<dbReference type="HAMAP" id="MF_00238">
    <property type="entry name" value="Cytidyl_kinase_type1"/>
    <property type="match status" value="1"/>
</dbReference>
<accession>A0A7X2D330</accession>
<organism evidence="10 11">
    <name type="scientific">Roseospira navarrensis</name>
    <dbReference type="NCBI Taxonomy" id="140058"/>
    <lineage>
        <taxon>Bacteria</taxon>
        <taxon>Pseudomonadati</taxon>
        <taxon>Pseudomonadota</taxon>
        <taxon>Alphaproteobacteria</taxon>
        <taxon>Rhodospirillales</taxon>
        <taxon>Rhodospirillaceae</taxon>
        <taxon>Roseospira</taxon>
    </lineage>
</organism>
<protein>
    <recommendedName>
        <fullName evidence="8">Cytidylate kinase</fullName>
        <shortName evidence="8">CK</shortName>
        <ecNumber evidence="8">2.7.4.25</ecNumber>
    </recommendedName>
    <alternativeName>
        <fullName evidence="8">Cytidine monophosphate kinase</fullName>
        <shortName evidence="8">CMP kinase</shortName>
    </alternativeName>
</protein>
<dbReference type="GO" id="GO:0036431">
    <property type="term" value="F:dCMP kinase activity"/>
    <property type="evidence" value="ECO:0007669"/>
    <property type="project" value="InterPro"/>
</dbReference>
<dbReference type="EC" id="2.7.4.25" evidence="8"/>
<evidence type="ECO:0000313" key="11">
    <source>
        <dbReference type="Proteomes" id="UP000434582"/>
    </source>
</evidence>
<keyword evidence="8" id="KW-0963">Cytoplasm</keyword>
<keyword evidence="4 8" id="KW-0418">Kinase</keyword>
<sequence length="301" mass="30427">MAALCIGLTAPGETRGLLPPALAALAVDLFGAFGVPVAVTPQGARLCVAVTGQTETTPAALPDGWPALPAWAAAAPRPLTIAVDGPAAAGKGTLARTLADRLGLAYLDTGLLYRATGMAVRAAGGDPDNPGDAEAAARALDPTAIEPDALRGEDAGDAASRVAAIPAVRAALLDQQRAFARQPPAGARGAVLDGRDIGSVVCPDAPVKLFVTASVETRAKRRVLELRQRGQEGIESRVLQDMKARDARDSARGVAPLVPADDAVVLDTSDLDRDGALFGALALAGARLRAGPQGMGGPHTS</sequence>
<feature type="domain" description="Cytidylate kinase" evidence="9">
    <location>
        <begin position="81"/>
        <end position="271"/>
    </location>
</feature>
<evidence type="ECO:0000256" key="4">
    <source>
        <dbReference type="ARBA" id="ARBA00022777"/>
    </source>
</evidence>
<dbReference type="SUPFAM" id="SSF52540">
    <property type="entry name" value="P-loop containing nucleoside triphosphate hydrolases"/>
    <property type="match status" value="1"/>
</dbReference>
<gene>
    <name evidence="8" type="primary">cmk</name>
    <name evidence="10" type="ORF">GHC57_10165</name>
</gene>
<evidence type="ECO:0000313" key="10">
    <source>
        <dbReference type="EMBL" id="MQX36879.1"/>
    </source>
</evidence>
<keyword evidence="11" id="KW-1185">Reference proteome</keyword>
<dbReference type="GO" id="GO:0006220">
    <property type="term" value="P:pyrimidine nucleotide metabolic process"/>
    <property type="evidence" value="ECO:0007669"/>
    <property type="project" value="UniProtKB-UniRule"/>
</dbReference>
<evidence type="ECO:0000256" key="3">
    <source>
        <dbReference type="ARBA" id="ARBA00022741"/>
    </source>
</evidence>
<keyword evidence="2 8" id="KW-0808">Transferase</keyword>
<dbReference type="CDD" id="cd02020">
    <property type="entry name" value="CMPK"/>
    <property type="match status" value="1"/>
</dbReference>
<dbReference type="OrthoDB" id="9807434at2"/>
<dbReference type="GO" id="GO:0005524">
    <property type="term" value="F:ATP binding"/>
    <property type="evidence" value="ECO:0007669"/>
    <property type="project" value="UniProtKB-UniRule"/>
</dbReference>
<dbReference type="Proteomes" id="UP000434582">
    <property type="component" value="Unassembled WGS sequence"/>
</dbReference>
<evidence type="ECO:0000256" key="8">
    <source>
        <dbReference type="HAMAP-Rule" id="MF_00238"/>
    </source>
</evidence>
<dbReference type="Pfam" id="PF02224">
    <property type="entry name" value="Cytidylate_kin"/>
    <property type="match status" value="1"/>
</dbReference>
<comment type="subcellular location">
    <subcellularLocation>
        <location evidence="8">Cytoplasm</location>
    </subcellularLocation>
</comment>
<feature type="binding site" evidence="8">
    <location>
        <begin position="85"/>
        <end position="93"/>
    </location>
    <ligand>
        <name>ATP</name>
        <dbReference type="ChEBI" id="CHEBI:30616"/>
    </ligand>
</feature>
<comment type="catalytic activity">
    <reaction evidence="7 8">
        <text>CMP + ATP = CDP + ADP</text>
        <dbReference type="Rhea" id="RHEA:11600"/>
        <dbReference type="ChEBI" id="CHEBI:30616"/>
        <dbReference type="ChEBI" id="CHEBI:58069"/>
        <dbReference type="ChEBI" id="CHEBI:60377"/>
        <dbReference type="ChEBI" id="CHEBI:456216"/>
        <dbReference type="EC" id="2.7.4.25"/>
    </reaction>
</comment>
<proteinExistence type="inferred from homology"/>
<comment type="catalytic activity">
    <reaction evidence="6 8">
        <text>dCMP + ATP = dCDP + ADP</text>
        <dbReference type="Rhea" id="RHEA:25094"/>
        <dbReference type="ChEBI" id="CHEBI:30616"/>
        <dbReference type="ChEBI" id="CHEBI:57566"/>
        <dbReference type="ChEBI" id="CHEBI:58593"/>
        <dbReference type="ChEBI" id="CHEBI:456216"/>
        <dbReference type="EC" id="2.7.4.25"/>
    </reaction>
</comment>
<dbReference type="NCBIfam" id="TIGR00017">
    <property type="entry name" value="cmk"/>
    <property type="match status" value="1"/>
</dbReference>
<comment type="similarity">
    <text evidence="1 8">Belongs to the cytidylate kinase family. Type 1 subfamily.</text>
</comment>
<dbReference type="GO" id="GO:0005737">
    <property type="term" value="C:cytoplasm"/>
    <property type="evidence" value="ECO:0007669"/>
    <property type="project" value="UniProtKB-SubCell"/>
</dbReference>
<dbReference type="EMBL" id="WIVE01000028">
    <property type="protein sequence ID" value="MQX36879.1"/>
    <property type="molecule type" value="Genomic_DNA"/>
</dbReference>
<reference evidence="10 11" key="1">
    <citation type="submission" date="2019-10" db="EMBL/GenBank/DDBJ databases">
        <title>Draft whole-genome sequence of the purple nonsulfur photosynthetic bacterium Roseospira navarrensis DSM 15114.</title>
        <authorList>
            <person name="Kyndt J.A."/>
            <person name="Meyer T.E."/>
        </authorList>
    </citation>
    <scope>NUCLEOTIDE SEQUENCE [LARGE SCALE GENOMIC DNA]</scope>
    <source>
        <strain evidence="10 11">DSM 15114</strain>
    </source>
</reference>
<evidence type="ECO:0000256" key="5">
    <source>
        <dbReference type="ARBA" id="ARBA00022840"/>
    </source>
</evidence>